<evidence type="ECO:0000313" key="3">
    <source>
        <dbReference type="EMBL" id="MDK4306247.1"/>
    </source>
</evidence>
<evidence type="ECO:0000313" key="4">
    <source>
        <dbReference type="Proteomes" id="UP001224412"/>
    </source>
</evidence>
<dbReference type="InterPro" id="IPR045598">
    <property type="entry name" value="DUF6457"/>
</dbReference>
<feature type="domain" description="DUF6457" evidence="2">
    <location>
        <begin position="36"/>
        <end position="118"/>
    </location>
</feature>
<sequence length="121" mass="12521">MSGAQEGTGPGRKTAQSAKTLKPAKTAKIKAAPEEVAASTWLTTVTSTLDVDPQVLHATIKDVLDLTSIVAHEHSRPAAPVTAFLAGLAAGQRTSGGTHAEQIEAIQQHLAHLADLARGTR</sequence>
<dbReference type="Proteomes" id="UP001224412">
    <property type="component" value="Unassembled WGS sequence"/>
</dbReference>
<dbReference type="AlphaFoldDB" id="A0AAP4BNZ4"/>
<reference evidence="3" key="1">
    <citation type="submission" date="2023-05" db="EMBL/GenBank/DDBJ databases">
        <title>Metabolic capabilities are highly conserved among human nasal-associated Corynebacterium species in pangenomic analyses.</title>
        <authorList>
            <person name="Tran T.H."/>
            <person name="Roberts A.Q."/>
            <person name="Escapa I.F."/>
            <person name="Gao W."/>
            <person name="Conlan S."/>
            <person name="Kong H."/>
            <person name="Segre J.A."/>
            <person name="Kelly M.S."/>
            <person name="Lemon K.P."/>
        </authorList>
    </citation>
    <scope>NUCLEOTIDE SEQUENCE</scope>
    <source>
        <strain evidence="3">KPL2773</strain>
    </source>
</reference>
<dbReference type="RefSeq" id="WP_126856012.1">
    <property type="nucleotide sequence ID" value="NZ_JASNUC010000003.1"/>
</dbReference>
<dbReference type="EMBL" id="JASNVH010000002">
    <property type="protein sequence ID" value="MDK4306247.1"/>
    <property type="molecule type" value="Genomic_DNA"/>
</dbReference>
<feature type="compositionally biased region" description="Gly residues" evidence="1">
    <location>
        <begin position="1"/>
        <end position="10"/>
    </location>
</feature>
<proteinExistence type="predicted"/>
<dbReference type="Pfam" id="PF20058">
    <property type="entry name" value="DUF6457"/>
    <property type="match status" value="1"/>
</dbReference>
<organism evidence="3 4">
    <name type="scientific">Corynebacterium pseudodiphtheriticum</name>
    <dbReference type="NCBI Taxonomy" id="37637"/>
    <lineage>
        <taxon>Bacteria</taxon>
        <taxon>Bacillati</taxon>
        <taxon>Actinomycetota</taxon>
        <taxon>Actinomycetes</taxon>
        <taxon>Mycobacteriales</taxon>
        <taxon>Corynebacteriaceae</taxon>
        <taxon>Corynebacterium</taxon>
    </lineage>
</organism>
<accession>A0AAP4BNZ4</accession>
<evidence type="ECO:0000259" key="2">
    <source>
        <dbReference type="Pfam" id="PF20058"/>
    </source>
</evidence>
<gene>
    <name evidence="3" type="ORF">QPX42_01560</name>
</gene>
<feature type="region of interest" description="Disordered" evidence="1">
    <location>
        <begin position="1"/>
        <end position="33"/>
    </location>
</feature>
<comment type="caution">
    <text evidence="3">The sequence shown here is derived from an EMBL/GenBank/DDBJ whole genome shotgun (WGS) entry which is preliminary data.</text>
</comment>
<protein>
    <submittedName>
        <fullName evidence="3">DUF6457 domain-containing protein</fullName>
    </submittedName>
</protein>
<feature type="compositionally biased region" description="Low complexity" evidence="1">
    <location>
        <begin position="18"/>
        <end position="30"/>
    </location>
</feature>
<evidence type="ECO:0000256" key="1">
    <source>
        <dbReference type="SAM" id="MobiDB-lite"/>
    </source>
</evidence>
<name>A0AAP4BNZ4_9CORY</name>